<evidence type="ECO:0000256" key="8">
    <source>
        <dbReference type="ARBA" id="ARBA00022989"/>
    </source>
</evidence>
<dbReference type="GO" id="GO:0016301">
    <property type="term" value="F:kinase activity"/>
    <property type="evidence" value="ECO:0007669"/>
    <property type="project" value="UniProtKB-KW"/>
</dbReference>
<keyword evidence="8 10" id="KW-1133">Transmembrane helix</keyword>
<dbReference type="InterPro" id="IPR005467">
    <property type="entry name" value="His_kinase_dom"/>
</dbReference>
<evidence type="ECO:0000256" key="10">
    <source>
        <dbReference type="SAM" id="Phobius"/>
    </source>
</evidence>
<keyword evidence="7 13" id="KW-0418">Kinase</keyword>
<evidence type="ECO:0000256" key="6">
    <source>
        <dbReference type="ARBA" id="ARBA00022692"/>
    </source>
</evidence>
<evidence type="ECO:0000256" key="5">
    <source>
        <dbReference type="ARBA" id="ARBA00022679"/>
    </source>
</evidence>
<evidence type="ECO:0000313" key="14">
    <source>
        <dbReference type="Proteomes" id="UP001431449"/>
    </source>
</evidence>
<sequence length="444" mass="48078">MSRRPLRRRIALGLFLYSLCLGGAVMGLGYLVNEQVEQLVWESLLNEELEHLLDRPHPREAGVLVESGTLWAYRQVDGHPAIGLPAPLQALGPGLHDEIRIADRQYAVLVRSSPGERLVMSIDITDLEAAELSLTGGVLAAAAAIAAVLAVLAWWLAGRLAGSITRLADRIDTLRPDQDGHRVELEGPLDDETARIVGALNGLLARVDGYLARERIFLSLASHELRTPVAVISGATSLALQQGGLPDAQRKLIQRVARASRDMEQLIRMLLVLAKAPERVKATGSELDLVALVQDVIEDHGHLTAQKALQVETAALQPSQLFAPAQLVQVAIANLLRNAIEQSDAGTVRVSIDPPGVVTVEDPGHGLSPEEISRIYASRARAPGERYARGIGLELIRRICEHLGWALHVQSTGGRGTTMVLDLRCALLEKDGDREHGNQDQRPA</sequence>
<protein>
    <recommendedName>
        <fullName evidence="3">histidine kinase</fullName>
        <ecNumber evidence="3">2.7.13.3</ecNumber>
    </recommendedName>
</protein>
<organism evidence="13 14">
    <name type="scientific">Pseudomarimonas salicorniae</name>
    <dbReference type="NCBI Taxonomy" id="2933270"/>
    <lineage>
        <taxon>Bacteria</taxon>
        <taxon>Pseudomonadati</taxon>
        <taxon>Pseudomonadota</taxon>
        <taxon>Gammaproteobacteria</taxon>
        <taxon>Lysobacterales</taxon>
        <taxon>Lysobacteraceae</taxon>
        <taxon>Pseudomarimonas</taxon>
    </lineage>
</organism>
<dbReference type="InterPro" id="IPR003660">
    <property type="entry name" value="HAMP_dom"/>
</dbReference>
<keyword evidence="9" id="KW-0902">Two-component regulatory system</keyword>
<dbReference type="InterPro" id="IPR036890">
    <property type="entry name" value="HATPase_C_sf"/>
</dbReference>
<comment type="catalytic activity">
    <reaction evidence="1">
        <text>ATP + protein L-histidine = ADP + protein N-phospho-L-histidine.</text>
        <dbReference type="EC" id="2.7.13.3"/>
    </reaction>
</comment>
<keyword evidence="4" id="KW-0597">Phosphoprotein</keyword>
<dbReference type="InterPro" id="IPR050428">
    <property type="entry name" value="TCS_sensor_his_kinase"/>
</dbReference>
<feature type="transmembrane region" description="Helical" evidence="10">
    <location>
        <begin position="12"/>
        <end position="32"/>
    </location>
</feature>
<dbReference type="PROSITE" id="PS50885">
    <property type="entry name" value="HAMP"/>
    <property type="match status" value="1"/>
</dbReference>
<accession>A0ABT0GDU4</accession>
<keyword evidence="5" id="KW-0808">Transferase</keyword>
<comment type="subcellular location">
    <subcellularLocation>
        <location evidence="2">Membrane</location>
    </subcellularLocation>
</comment>
<dbReference type="SMART" id="SM00387">
    <property type="entry name" value="HATPase_c"/>
    <property type="match status" value="1"/>
</dbReference>
<dbReference type="Gene3D" id="3.30.565.10">
    <property type="entry name" value="Histidine kinase-like ATPase, C-terminal domain"/>
    <property type="match status" value="1"/>
</dbReference>
<feature type="transmembrane region" description="Helical" evidence="10">
    <location>
        <begin position="137"/>
        <end position="157"/>
    </location>
</feature>
<dbReference type="InterPro" id="IPR036097">
    <property type="entry name" value="HisK_dim/P_sf"/>
</dbReference>
<evidence type="ECO:0000256" key="1">
    <source>
        <dbReference type="ARBA" id="ARBA00000085"/>
    </source>
</evidence>
<evidence type="ECO:0000256" key="7">
    <source>
        <dbReference type="ARBA" id="ARBA00022777"/>
    </source>
</evidence>
<dbReference type="PANTHER" id="PTHR45436:SF16">
    <property type="entry name" value="HISTIDINE KINASE"/>
    <property type="match status" value="1"/>
</dbReference>
<evidence type="ECO:0000256" key="4">
    <source>
        <dbReference type="ARBA" id="ARBA00022553"/>
    </source>
</evidence>
<evidence type="ECO:0000256" key="3">
    <source>
        <dbReference type="ARBA" id="ARBA00012438"/>
    </source>
</evidence>
<dbReference type="PANTHER" id="PTHR45436">
    <property type="entry name" value="SENSOR HISTIDINE KINASE YKOH"/>
    <property type="match status" value="1"/>
</dbReference>
<dbReference type="SUPFAM" id="SSF47384">
    <property type="entry name" value="Homodimeric domain of signal transducing histidine kinase"/>
    <property type="match status" value="1"/>
</dbReference>
<evidence type="ECO:0000259" key="11">
    <source>
        <dbReference type="PROSITE" id="PS50109"/>
    </source>
</evidence>
<evidence type="ECO:0000256" key="9">
    <source>
        <dbReference type="ARBA" id="ARBA00023012"/>
    </source>
</evidence>
<dbReference type="CDD" id="cd00082">
    <property type="entry name" value="HisKA"/>
    <property type="match status" value="1"/>
</dbReference>
<dbReference type="PROSITE" id="PS50109">
    <property type="entry name" value="HIS_KIN"/>
    <property type="match status" value="1"/>
</dbReference>
<name>A0ABT0GDU4_9GAMM</name>
<dbReference type="SMART" id="SM00388">
    <property type="entry name" value="HisKA"/>
    <property type="match status" value="1"/>
</dbReference>
<dbReference type="Pfam" id="PF00512">
    <property type="entry name" value="HisKA"/>
    <property type="match status" value="1"/>
</dbReference>
<dbReference type="Pfam" id="PF02518">
    <property type="entry name" value="HATPase_c"/>
    <property type="match status" value="1"/>
</dbReference>
<evidence type="ECO:0000256" key="2">
    <source>
        <dbReference type="ARBA" id="ARBA00004370"/>
    </source>
</evidence>
<dbReference type="SUPFAM" id="SSF55874">
    <property type="entry name" value="ATPase domain of HSP90 chaperone/DNA topoisomerase II/histidine kinase"/>
    <property type="match status" value="1"/>
</dbReference>
<dbReference type="InterPro" id="IPR003661">
    <property type="entry name" value="HisK_dim/P_dom"/>
</dbReference>
<dbReference type="EMBL" id="JALNMH010000002">
    <property type="protein sequence ID" value="MCK7592703.1"/>
    <property type="molecule type" value="Genomic_DNA"/>
</dbReference>
<keyword evidence="6 10" id="KW-0812">Transmembrane</keyword>
<keyword evidence="14" id="KW-1185">Reference proteome</keyword>
<proteinExistence type="predicted"/>
<comment type="caution">
    <text evidence="13">The sequence shown here is derived from an EMBL/GenBank/DDBJ whole genome shotgun (WGS) entry which is preliminary data.</text>
</comment>
<dbReference type="EC" id="2.7.13.3" evidence="3"/>
<dbReference type="RefSeq" id="WP_248205014.1">
    <property type="nucleotide sequence ID" value="NZ_JALNMH010000002.1"/>
</dbReference>
<dbReference type="InterPro" id="IPR003594">
    <property type="entry name" value="HATPase_dom"/>
</dbReference>
<evidence type="ECO:0000259" key="12">
    <source>
        <dbReference type="PROSITE" id="PS50885"/>
    </source>
</evidence>
<dbReference type="Proteomes" id="UP001431449">
    <property type="component" value="Unassembled WGS sequence"/>
</dbReference>
<gene>
    <name evidence="13" type="ORF">M0G41_03365</name>
</gene>
<dbReference type="Gene3D" id="1.10.287.130">
    <property type="match status" value="1"/>
</dbReference>
<feature type="domain" description="Histidine kinase" evidence="11">
    <location>
        <begin position="220"/>
        <end position="427"/>
    </location>
</feature>
<keyword evidence="10" id="KW-0472">Membrane</keyword>
<feature type="domain" description="HAMP" evidence="12">
    <location>
        <begin position="158"/>
        <end position="212"/>
    </location>
</feature>
<evidence type="ECO:0000313" key="13">
    <source>
        <dbReference type="EMBL" id="MCK7592703.1"/>
    </source>
</evidence>
<reference evidence="13" key="1">
    <citation type="submission" date="2022-04" db="EMBL/GenBank/DDBJ databases">
        <title>Lysobacter sp. CAU 1642 isolated from sea sand.</title>
        <authorList>
            <person name="Kim W."/>
        </authorList>
    </citation>
    <scope>NUCLEOTIDE SEQUENCE</scope>
    <source>
        <strain evidence="13">CAU 1642</strain>
    </source>
</reference>